<evidence type="ECO:0000256" key="3">
    <source>
        <dbReference type="ARBA" id="ARBA00022553"/>
    </source>
</evidence>
<dbReference type="EC" id="7.2.2.-" evidence="13"/>
<feature type="transmembrane region" description="Helical" evidence="13">
    <location>
        <begin position="1303"/>
        <end position="1325"/>
    </location>
</feature>
<feature type="transmembrane region" description="Helical" evidence="13">
    <location>
        <begin position="700"/>
        <end position="724"/>
    </location>
</feature>
<evidence type="ECO:0000256" key="6">
    <source>
        <dbReference type="ARBA" id="ARBA00022741"/>
    </source>
</evidence>
<dbReference type="SUPFAM" id="SSF81665">
    <property type="entry name" value="Calcium ATPase, transmembrane domain M"/>
    <property type="match status" value="1"/>
</dbReference>
<dbReference type="PROSITE" id="PS00154">
    <property type="entry name" value="ATPASE_E1_E2"/>
    <property type="match status" value="1"/>
</dbReference>
<dbReference type="InterPro" id="IPR008250">
    <property type="entry name" value="ATPase_P-typ_transduc_dom_A_sf"/>
</dbReference>
<evidence type="ECO:0000259" key="17">
    <source>
        <dbReference type="Pfam" id="PF12409"/>
    </source>
</evidence>
<dbReference type="FunFam" id="3.40.1110.10:FF:000057">
    <property type="entry name" value="Cation-transporting ATPase"/>
    <property type="match status" value="1"/>
</dbReference>
<dbReference type="GO" id="GO:0016020">
    <property type="term" value="C:membrane"/>
    <property type="evidence" value="ECO:0007669"/>
    <property type="project" value="UniProtKB-SubCell"/>
</dbReference>
<dbReference type="PANTHER" id="PTHR45630:SF8">
    <property type="entry name" value="CATION-TRANSPORTING ATPASE"/>
    <property type="match status" value="1"/>
</dbReference>
<dbReference type="NCBIfam" id="TIGR01494">
    <property type="entry name" value="ATPase_P-type"/>
    <property type="match status" value="1"/>
</dbReference>
<dbReference type="InParanoid" id="A0A369JRZ1"/>
<dbReference type="Gene3D" id="3.40.1110.10">
    <property type="entry name" value="Calcium-transporting ATPase, cytoplasmic domain N"/>
    <property type="match status" value="1"/>
</dbReference>
<dbReference type="SFLD" id="SFLDS00003">
    <property type="entry name" value="Haloacid_Dehalogenase"/>
    <property type="match status" value="1"/>
</dbReference>
<evidence type="ECO:0000256" key="11">
    <source>
        <dbReference type="ARBA" id="ARBA00023136"/>
    </source>
</evidence>
<comment type="subcellular location">
    <subcellularLocation>
        <location evidence="1 13">Membrane</location>
        <topology evidence="1 13">Multi-pass membrane protein</topology>
    </subcellularLocation>
</comment>
<feature type="domain" description="Cation-transporting P-type ATPase C-terminal" evidence="16">
    <location>
        <begin position="1263"/>
        <end position="1419"/>
    </location>
</feature>
<feature type="compositionally biased region" description="Acidic residues" evidence="14">
    <location>
        <begin position="218"/>
        <end position="228"/>
    </location>
</feature>
<dbReference type="GO" id="GO:0019829">
    <property type="term" value="F:ATPase-coupled monoatomic cation transmembrane transporter activity"/>
    <property type="evidence" value="ECO:0007669"/>
    <property type="project" value="UniProtKB-UniRule"/>
</dbReference>
<evidence type="ECO:0000256" key="1">
    <source>
        <dbReference type="ARBA" id="ARBA00004141"/>
    </source>
</evidence>
<dbReference type="Gene3D" id="3.40.50.1000">
    <property type="entry name" value="HAD superfamily/HAD-like"/>
    <property type="match status" value="1"/>
</dbReference>
<dbReference type="GO" id="GO:0016887">
    <property type="term" value="F:ATP hydrolysis activity"/>
    <property type="evidence" value="ECO:0007669"/>
    <property type="project" value="InterPro"/>
</dbReference>
<protein>
    <recommendedName>
        <fullName evidence="13">Cation-transporting ATPase</fullName>
        <ecNumber evidence="13">7.2.2.-</ecNumber>
    </recommendedName>
</protein>
<evidence type="ECO:0000259" key="16">
    <source>
        <dbReference type="Pfam" id="PF00689"/>
    </source>
</evidence>
<dbReference type="SUPFAM" id="SSF81653">
    <property type="entry name" value="Calcium ATPase, transduction domain A"/>
    <property type="match status" value="1"/>
</dbReference>
<name>A0A369JRZ1_HYPMA</name>
<keyword evidence="11 13" id="KW-0472">Membrane</keyword>
<gene>
    <name evidence="18" type="ORF">Hypma_007812</name>
</gene>
<dbReference type="STRING" id="39966.A0A369JRZ1"/>
<evidence type="ECO:0000256" key="9">
    <source>
        <dbReference type="ARBA" id="ARBA00022967"/>
    </source>
</evidence>
<evidence type="ECO:0000256" key="7">
    <source>
        <dbReference type="ARBA" id="ARBA00022840"/>
    </source>
</evidence>
<dbReference type="Gene3D" id="1.20.1110.10">
    <property type="entry name" value="Calcium-transporting ATPase, transmembrane domain"/>
    <property type="match status" value="2"/>
</dbReference>
<evidence type="ECO:0000256" key="4">
    <source>
        <dbReference type="ARBA" id="ARBA00022692"/>
    </source>
</evidence>
<feature type="transmembrane region" description="Helical" evidence="13">
    <location>
        <begin position="1354"/>
        <end position="1373"/>
    </location>
</feature>
<feature type="transmembrane region" description="Helical" evidence="13">
    <location>
        <begin position="1239"/>
        <end position="1257"/>
    </location>
</feature>
<dbReference type="InterPro" id="IPR047819">
    <property type="entry name" value="P5A-ATPase_N"/>
</dbReference>
<evidence type="ECO:0000256" key="12">
    <source>
        <dbReference type="ARBA" id="ARBA00049360"/>
    </source>
</evidence>
<keyword evidence="7 13" id="KW-0067">ATP-binding</keyword>
<dbReference type="InterPro" id="IPR023298">
    <property type="entry name" value="ATPase_P-typ_TM_dom_sf"/>
</dbReference>
<keyword evidence="4 13" id="KW-0812">Transmembrane</keyword>
<dbReference type="InterPro" id="IPR044492">
    <property type="entry name" value="P_typ_ATPase_HD_dom"/>
</dbReference>
<keyword evidence="8 13" id="KW-0460">Magnesium</keyword>
<dbReference type="OrthoDB" id="48943at2759"/>
<dbReference type="FunCoup" id="A0A369JRZ1">
    <property type="interactions" value="140"/>
</dbReference>
<evidence type="ECO:0000256" key="14">
    <source>
        <dbReference type="SAM" id="MobiDB-lite"/>
    </source>
</evidence>
<dbReference type="InterPro" id="IPR001757">
    <property type="entry name" value="P_typ_ATPase"/>
</dbReference>
<feature type="compositionally biased region" description="Low complexity" evidence="14">
    <location>
        <begin position="1606"/>
        <end position="1691"/>
    </location>
</feature>
<evidence type="ECO:0000256" key="8">
    <source>
        <dbReference type="ARBA" id="ARBA00022842"/>
    </source>
</evidence>
<dbReference type="PANTHER" id="PTHR45630">
    <property type="entry name" value="CATION-TRANSPORTING ATPASE-RELATED"/>
    <property type="match status" value="1"/>
</dbReference>
<keyword evidence="6 13" id="KW-0547">Nucleotide-binding</keyword>
<sequence length="1790" mass="194361">MVPIAGPARPTSHDYTEGATAIDIDNAFDNSRRSRRASQYSTIYGEDGEGAMFSGPGHLVNPSSVSRMSYLESRRRSGDSWSRTRRQSRDSGRSERPSISRRLSKGSQVSRQSIEGMEDAIPGEQDALMGDEVQEGRPRRTSVSPTPRPGMFGNLAHLFGRTAPSELPERDRRPSISQLSYTSTGRLSRRSRRSDAGSDYAIETDEENDEERWGYSSGEEESEDDDEASLQSMAMLNDDASITQSMDYDSDLPSPSNASYGIPLMTSDPIFGGEARLDMESPFTLRDAPPPGPPSRQTIYIPDEDNTIRFVGYETIIWRSWLWRFGCFLTLGILGLLGHWFPHLWLRWVAREKAFIDSRDGFIVVETAHRDVTLFPVRQLDYPYNITTAFPSAVPLDQVTTSTGLSTLSALNKTNGMAISDDNMLKHLLVVDYRYSRFALDPRTGLFSMIRDWRDPSVTGLASVQSGMDEAVRRQRLLLFGNNEINIKGQSTLSLLIDEVIHPFYVFQIASIILWSLDDYYYYAFCIALISISSIAATLLETKKTIKRMRDMSRFVCKTDVFIDGLWVERDSTDLIPGDVINLSNSQLTLVPADLFLLSGDAIVNESMLTGESVPVSKVPLKEEDLARWQDAKDENSKSMLYGGTKVVRIRGVLSSGGSTNPAVALVVRTGFNTTKGALIRSMLFPRPIGFKFYRDSIRFIGVLAGIAGLGFCFSAVQFIRMGLAWHTILVRALDLITVVVPPALPATLSIGTSFAIGRLRKLGIFCISPSRVNVAGKINVCCFDKTGTLTEEGLDILGVRGLERNVHRFGELLEDVHDLGLGTGKATFLYALATCHSLKMVDGEVIGDPLDAKMFGFTRWTLEEGRVGGTGVIKSKRTATEQTALVQTVVRPPGSAQFKLEDALKGSAKYAHFLELGVIRTFEFVSSLRRMSVVVKRLKSTSMEVYVKGAPEVMADICDRDSFPQDYDDLLSYYTKRGYRVIAMAGKSIEGLSWLKAQRMKREQAESRLTFLGLIIFENRLKPGTTPAIQALRSAHLACRMITGDNPLTAVSVAQECSLVSQAAHVFSPVFIRGNASIPASKLEWSCTDDFSWKLDRYSLKPLPPPPHHTVEADDISYQDYALVVTGDVFRWMINYAPLETLQRMLVKTQIFARMSPDEKNEVVERLQSLGYTVLMCGDGANDCAALKAADVGISLSEAEASVAAPFTTSTPDIGCVIEVIKQGRAALVTSFSCFKYMALYSLIQFTSVTLLYSFASSLGDFQFLYIDLFIIIPVAVTMGRTLPYPRIYPKPPTASLVSKKVLASIIGQIVITSAVQLWAYLWVRRQEWYTPPPSRTPSDGDKLESTNYENSVLFLVSCFQYILVAAVFSIGPPYRKSMWTNGWLMASIGLLSTFNVVVLLWPPRFISDILNLMPLPFSARMGSETGCWGDWYDDAVAARATAYGQGIQGGGGGDEIATGTGLIVLRSLTFAMLFSINLLQPAFLAFVYFLFLSTSIANALPLRARQNGTATTVQTVHTTQTIAGPLTETCVITLTPITDKDGQPAVEEVKKCTLSYASPGPGDSTGTTTPGATATTSSVIVTATVDTTSTVPSSTTSIVGATTATTSSTTASTGTVLASTNTPSPLTTSITSTSNPAPTSTSSSKAPSESGISVNGVSTVPGTPTGTGTTAAGTTSSVTTTSPPLATTTTGGGGTASPDATVSSASVSGSAAAAEQASQSPAAAFELPGKKLSVLPIGLGVFAGISVIALIVVGLVTYERTKYRKAFRQRKLAESGTAMGYGGMAQRP</sequence>
<feature type="region of interest" description="Disordered" evidence="14">
    <location>
        <begin position="28"/>
        <end position="228"/>
    </location>
</feature>
<comment type="similarity">
    <text evidence="2 13">Belongs to the cation transport ATPase (P-type) (TC 3.A.3) family. Type V subfamily.</text>
</comment>
<dbReference type="FunFam" id="1.20.1110.10:FF:000032">
    <property type="entry name" value="Cation-transporting ATPase"/>
    <property type="match status" value="1"/>
</dbReference>
<dbReference type="Pfam" id="PF12409">
    <property type="entry name" value="P5-ATPase"/>
    <property type="match status" value="1"/>
</dbReference>
<dbReference type="Pfam" id="PF00122">
    <property type="entry name" value="E1-E2_ATPase"/>
    <property type="match status" value="1"/>
</dbReference>
<keyword evidence="10 13" id="KW-1133">Transmembrane helix</keyword>
<evidence type="ECO:0000256" key="13">
    <source>
        <dbReference type="RuleBase" id="RU362082"/>
    </source>
</evidence>
<dbReference type="NCBIfam" id="TIGR01657">
    <property type="entry name" value="P-ATPase-V"/>
    <property type="match status" value="1"/>
</dbReference>
<evidence type="ECO:0000256" key="5">
    <source>
        <dbReference type="ARBA" id="ARBA00022723"/>
    </source>
</evidence>
<dbReference type="SFLD" id="SFLDF00027">
    <property type="entry name" value="p-type_atpase"/>
    <property type="match status" value="1"/>
</dbReference>
<keyword evidence="3" id="KW-0597">Phosphoprotein</keyword>
<reference evidence="18" key="1">
    <citation type="submission" date="2018-04" db="EMBL/GenBank/DDBJ databases">
        <title>Whole genome sequencing of Hypsizygus marmoreus.</title>
        <authorList>
            <person name="Choi I.-G."/>
            <person name="Min B."/>
            <person name="Kim J.-G."/>
            <person name="Kim S."/>
            <person name="Oh Y.-L."/>
            <person name="Kong W.-S."/>
            <person name="Park H."/>
            <person name="Jeong J."/>
            <person name="Song E.-S."/>
        </authorList>
    </citation>
    <scope>NUCLEOTIDE SEQUENCE [LARGE SCALE GENOMIC DNA]</scope>
    <source>
        <strain evidence="18">51987-8</strain>
    </source>
</reference>
<feature type="transmembrane region" description="Helical" evidence="13">
    <location>
        <begin position="1736"/>
        <end position="1760"/>
    </location>
</feature>
<dbReference type="GO" id="GO:0015662">
    <property type="term" value="F:P-type ion transporter activity"/>
    <property type="evidence" value="ECO:0007669"/>
    <property type="project" value="InterPro"/>
</dbReference>
<dbReference type="InterPro" id="IPR006068">
    <property type="entry name" value="ATPase_P-typ_cation-transptr_C"/>
</dbReference>
<dbReference type="GO" id="GO:0005524">
    <property type="term" value="F:ATP binding"/>
    <property type="evidence" value="ECO:0007669"/>
    <property type="project" value="UniProtKB-UniRule"/>
</dbReference>
<feature type="compositionally biased region" description="Basic and acidic residues" evidence="14">
    <location>
        <begin position="87"/>
        <end position="98"/>
    </location>
</feature>
<dbReference type="FunFam" id="3.40.50.1000:FF:000068">
    <property type="entry name" value="Cation-transporting ATPase"/>
    <property type="match status" value="1"/>
</dbReference>
<dbReference type="Gene3D" id="2.70.150.10">
    <property type="entry name" value="Calcium-transporting ATPase, cytoplasmic transduction domain A"/>
    <property type="match status" value="1"/>
</dbReference>
<dbReference type="SUPFAM" id="SSF81660">
    <property type="entry name" value="Metal cation-transporting ATPase, ATP-binding domain N"/>
    <property type="match status" value="1"/>
</dbReference>
<dbReference type="GO" id="GO:0046872">
    <property type="term" value="F:metal ion binding"/>
    <property type="evidence" value="ECO:0007669"/>
    <property type="project" value="UniProtKB-UniRule"/>
</dbReference>
<dbReference type="InterPro" id="IPR047821">
    <property type="entry name" value="P5B-type_ATPase"/>
</dbReference>
<dbReference type="InterPro" id="IPR006544">
    <property type="entry name" value="P-type_TPase_V"/>
</dbReference>
<evidence type="ECO:0000313" key="18">
    <source>
        <dbReference type="EMBL" id="RDB25049.1"/>
    </source>
</evidence>
<dbReference type="Pfam" id="PF13246">
    <property type="entry name" value="Cation_ATPase"/>
    <property type="match status" value="1"/>
</dbReference>
<dbReference type="InterPro" id="IPR018303">
    <property type="entry name" value="ATPase_P-typ_P_site"/>
</dbReference>
<dbReference type="InterPro" id="IPR023214">
    <property type="entry name" value="HAD_sf"/>
</dbReference>
<dbReference type="SUPFAM" id="SSF56784">
    <property type="entry name" value="HAD-like"/>
    <property type="match status" value="1"/>
</dbReference>
<dbReference type="EMBL" id="LUEZ02000041">
    <property type="protein sequence ID" value="RDB25049.1"/>
    <property type="molecule type" value="Genomic_DNA"/>
</dbReference>
<evidence type="ECO:0000313" key="19">
    <source>
        <dbReference type="Proteomes" id="UP000076154"/>
    </source>
</evidence>
<dbReference type="Proteomes" id="UP000076154">
    <property type="component" value="Unassembled WGS sequence"/>
</dbReference>
<dbReference type="InterPro" id="IPR036412">
    <property type="entry name" value="HAD-like_sf"/>
</dbReference>
<feature type="domain" description="P5B-type ATPase N-terminal" evidence="17">
    <location>
        <begin position="304"/>
        <end position="440"/>
    </location>
</feature>
<dbReference type="CDD" id="cd07542">
    <property type="entry name" value="P-type_ATPase_cation"/>
    <property type="match status" value="1"/>
</dbReference>
<keyword evidence="5 13" id="KW-0479">Metal-binding</keyword>
<comment type="caution">
    <text evidence="18">The sequence shown here is derived from an EMBL/GenBank/DDBJ whole genome shotgun (WGS) entry which is preliminary data.</text>
</comment>
<keyword evidence="19" id="KW-1185">Reference proteome</keyword>
<dbReference type="GO" id="GO:0006874">
    <property type="term" value="P:intracellular calcium ion homeostasis"/>
    <property type="evidence" value="ECO:0007669"/>
    <property type="project" value="TreeGrafter"/>
</dbReference>
<dbReference type="InterPro" id="IPR023299">
    <property type="entry name" value="ATPase_P-typ_cyto_dom_N"/>
</dbReference>
<dbReference type="PRINTS" id="PR00119">
    <property type="entry name" value="CATATPASE"/>
</dbReference>
<comment type="catalytic activity">
    <reaction evidence="12 13">
        <text>ATP + H2O = ADP + phosphate + H(+)</text>
        <dbReference type="Rhea" id="RHEA:13065"/>
        <dbReference type="ChEBI" id="CHEBI:15377"/>
        <dbReference type="ChEBI" id="CHEBI:15378"/>
        <dbReference type="ChEBI" id="CHEBI:30616"/>
        <dbReference type="ChEBI" id="CHEBI:43474"/>
        <dbReference type="ChEBI" id="CHEBI:456216"/>
    </reaction>
</comment>
<feature type="region of interest" description="Disordered" evidence="14">
    <location>
        <begin position="1606"/>
        <end position="1705"/>
    </location>
</feature>
<feature type="transmembrane region" description="Helical" evidence="13">
    <location>
        <begin position="520"/>
        <end position="540"/>
    </location>
</feature>
<feature type="transmembrane region" description="Helical" evidence="13">
    <location>
        <begin position="1263"/>
        <end position="1282"/>
    </location>
</feature>
<accession>A0A369JRZ1</accession>
<dbReference type="InterPro" id="IPR059000">
    <property type="entry name" value="ATPase_P-type_domA"/>
</dbReference>
<keyword evidence="9 13" id="KW-1278">Translocase</keyword>
<feature type="transmembrane region" description="Helical" evidence="13">
    <location>
        <begin position="1385"/>
        <end position="1403"/>
    </location>
</feature>
<dbReference type="PROSITE" id="PS01229">
    <property type="entry name" value="COF_2"/>
    <property type="match status" value="1"/>
</dbReference>
<evidence type="ECO:0000256" key="2">
    <source>
        <dbReference type="ARBA" id="ARBA00006000"/>
    </source>
</evidence>
<evidence type="ECO:0000259" key="15">
    <source>
        <dbReference type="Pfam" id="PF00122"/>
    </source>
</evidence>
<proteinExistence type="inferred from homology"/>
<dbReference type="Pfam" id="PF00689">
    <property type="entry name" value="Cation_ATPase_C"/>
    <property type="match status" value="1"/>
</dbReference>
<feature type="domain" description="P-type ATPase A" evidence="15">
    <location>
        <begin position="558"/>
        <end position="683"/>
    </location>
</feature>
<feature type="transmembrane region" description="Helical" evidence="13">
    <location>
        <begin position="321"/>
        <end position="341"/>
    </location>
</feature>
<dbReference type="SFLD" id="SFLDG00002">
    <property type="entry name" value="C1.7:_P-type_atpase_like"/>
    <property type="match status" value="1"/>
</dbReference>
<feature type="transmembrane region" description="Helical" evidence="13">
    <location>
        <begin position="495"/>
        <end position="514"/>
    </location>
</feature>
<evidence type="ECO:0000256" key="10">
    <source>
        <dbReference type="ARBA" id="ARBA00022989"/>
    </source>
</evidence>
<organism evidence="18 19">
    <name type="scientific">Hypsizygus marmoreus</name>
    <name type="common">White beech mushroom</name>
    <name type="synonym">Agaricus marmoreus</name>
    <dbReference type="NCBI Taxonomy" id="39966"/>
    <lineage>
        <taxon>Eukaryota</taxon>
        <taxon>Fungi</taxon>
        <taxon>Dikarya</taxon>
        <taxon>Basidiomycota</taxon>
        <taxon>Agaricomycotina</taxon>
        <taxon>Agaricomycetes</taxon>
        <taxon>Agaricomycetidae</taxon>
        <taxon>Agaricales</taxon>
        <taxon>Tricholomatineae</taxon>
        <taxon>Lyophyllaceae</taxon>
        <taxon>Hypsizygus</taxon>
    </lineage>
</organism>